<feature type="signal peptide" evidence="1">
    <location>
        <begin position="1"/>
        <end position="20"/>
    </location>
</feature>
<accession>A0ABU7RDI6</accession>
<dbReference type="InterPro" id="IPR004360">
    <property type="entry name" value="Glyas_Fos-R_dOase_dom"/>
</dbReference>
<dbReference type="RefSeq" id="WP_330973457.1">
    <property type="nucleotide sequence ID" value="NZ_JAZGLY010000001.1"/>
</dbReference>
<reference evidence="3 4" key="1">
    <citation type="submission" date="2024-01" db="EMBL/GenBank/DDBJ databases">
        <title>Niabella digestum sp. nov., isolated from waste digestion system.</title>
        <authorList>
            <person name="Zhang L."/>
        </authorList>
    </citation>
    <scope>NUCLEOTIDE SEQUENCE [LARGE SCALE GENOMIC DNA]</scope>
    <source>
        <strain evidence="3 4">A18</strain>
    </source>
</reference>
<dbReference type="Pfam" id="PF00903">
    <property type="entry name" value="Glyoxalase"/>
    <property type="match status" value="1"/>
</dbReference>
<sequence length="155" mass="17948">MRQYIVVILSLLFTINSAYAQNKEQPKAILNHQALYVTDLKKSAEFYKNIIGLEEIEEPFKIGRHVWLKTGPHTSLHLIAGAENKKEYFKNHHVCFSVPSLENFIKLLKKHQITWEDAAGNKSGITKRPDGVQQIWIQDPDGYWLEINNDQQGFE</sequence>
<keyword evidence="1" id="KW-0732">Signal</keyword>
<organism evidence="3 4">
    <name type="scientific">Niabella digestorum</name>
    <dbReference type="NCBI Taxonomy" id="3117701"/>
    <lineage>
        <taxon>Bacteria</taxon>
        <taxon>Pseudomonadati</taxon>
        <taxon>Bacteroidota</taxon>
        <taxon>Chitinophagia</taxon>
        <taxon>Chitinophagales</taxon>
        <taxon>Chitinophagaceae</taxon>
        <taxon>Niabella</taxon>
    </lineage>
</organism>
<gene>
    <name evidence="3" type="ORF">V2H41_02075</name>
</gene>
<evidence type="ECO:0000256" key="1">
    <source>
        <dbReference type="SAM" id="SignalP"/>
    </source>
</evidence>
<evidence type="ECO:0000313" key="3">
    <source>
        <dbReference type="EMBL" id="MEE6186052.1"/>
    </source>
</evidence>
<dbReference type="PANTHER" id="PTHR47802">
    <property type="entry name" value="GLYOXALASE FAMILY PROTEIN, EXPRESSED"/>
    <property type="match status" value="1"/>
</dbReference>
<protein>
    <submittedName>
        <fullName evidence="3">VOC family protein</fullName>
    </submittedName>
</protein>
<dbReference type="Gene3D" id="3.10.180.10">
    <property type="entry name" value="2,3-Dihydroxybiphenyl 1,2-Dioxygenase, domain 1"/>
    <property type="match status" value="1"/>
</dbReference>
<dbReference type="PANTHER" id="PTHR47802:SF1">
    <property type="entry name" value="GLYOXALASE FAMILY PROTEIN, EXPRESSED"/>
    <property type="match status" value="1"/>
</dbReference>
<dbReference type="EMBL" id="JAZGLY010000001">
    <property type="protein sequence ID" value="MEE6186052.1"/>
    <property type="molecule type" value="Genomic_DNA"/>
</dbReference>
<keyword evidence="4" id="KW-1185">Reference proteome</keyword>
<proteinExistence type="predicted"/>
<dbReference type="PROSITE" id="PS51819">
    <property type="entry name" value="VOC"/>
    <property type="match status" value="1"/>
</dbReference>
<evidence type="ECO:0000259" key="2">
    <source>
        <dbReference type="PROSITE" id="PS51819"/>
    </source>
</evidence>
<dbReference type="SUPFAM" id="SSF54593">
    <property type="entry name" value="Glyoxalase/Bleomycin resistance protein/Dihydroxybiphenyl dioxygenase"/>
    <property type="match status" value="1"/>
</dbReference>
<comment type="caution">
    <text evidence="3">The sequence shown here is derived from an EMBL/GenBank/DDBJ whole genome shotgun (WGS) entry which is preliminary data.</text>
</comment>
<dbReference type="Proteomes" id="UP001357452">
    <property type="component" value="Unassembled WGS sequence"/>
</dbReference>
<feature type="domain" description="VOC" evidence="2">
    <location>
        <begin position="29"/>
        <end position="150"/>
    </location>
</feature>
<name>A0ABU7RDI6_9BACT</name>
<dbReference type="InterPro" id="IPR037523">
    <property type="entry name" value="VOC_core"/>
</dbReference>
<feature type="chain" id="PRO_5047338520" evidence="1">
    <location>
        <begin position="21"/>
        <end position="155"/>
    </location>
</feature>
<evidence type="ECO:0000313" key="4">
    <source>
        <dbReference type="Proteomes" id="UP001357452"/>
    </source>
</evidence>
<dbReference type="InterPro" id="IPR029068">
    <property type="entry name" value="Glyas_Bleomycin-R_OHBP_Dase"/>
</dbReference>